<reference evidence="1 2" key="1">
    <citation type="journal article" date="2019" name="Gigascience">
        <title>Whole-genome sequence of the oriental lung fluke Paragonimus westermani.</title>
        <authorList>
            <person name="Oey H."/>
            <person name="Zakrzewski M."/>
            <person name="Narain K."/>
            <person name="Devi K.R."/>
            <person name="Agatsuma T."/>
            <person name="Nawaratna S."/>
            <person name="Gobert G.N."/>
            <person name="Jones M.K."/>
            <person name="Ragan M.A."/>
            <person name="McManus D.P."/>
            <person name="Krause L."/>
        </authorList>
    </citation>
    <scope>NUCLEOTIDE SEQUENCE [LARGE SCALE GENOMIC DNA]</scope>
    <source>
        <strain evidence="1 2">IND2009</strain>
    </source>
</reference>
<dbReference type="EMBL" id="QNGE01002056">
    <property type="protein sequence ID" value="KAA3676301.1"/>
    <property type="molecule type" value="Genomic_DNA"/>
</dbReference>
<evidence type="ECO:0008006" key="3">
    <source>
        <dbReference type="Google" id="ProtNLM"/>
    </source>
</evidence>
<comment type="caution">
    <text evidence="1">The sequence shown here is derived from an EMBL/GenBank/DDBJ whole genome shotgun (WGS) entry which is preliminary data.</text>
</comment>
<evidence type="ECO:0000313" key="2">
    <source>
        <dbReference type="Proteomes" id="UP000324629"/>
    </source>
</evidence>
<gene>
    <name evidence="1" type="ORF">DEA37_0000817</name>
</gene>
<protein>
    <recommendedName>
        <fullName evidence="3">Reverse transcriptase domain-containing protein</fullName>
    </recommendedName>
</protein>
<organism evidence="1 2">
    <name type="scientific">Paragonimus westermani</name>
    <dbReference type="NCBI Taxonomy" id="34504"/>
    <lineage>
        <taxon>Eukaryota</taxon>
        <taxon>Metazoa</taxon>
        <taxon>Spiralia</taxon>
        <taxon>Lophotrochozoa</taxon>
        <taxon>Platyhelminthes</taxon>
        <taxon>Trematoda</taxon>
        <taxon>Digenea</taxon>
        <taxon>Plagiorchiida</taxon>
        <taxon>Troglotremata</taxon>
        <taxon>Troglotrematidae</taxon>
        <taxon>Paragonimus</taxon>
    </lineage>
</organism>
<dbReference type="AlphaFoldDB" id="A0A5J4NLB2"/>
<dbReference type="Proteomes" id="UP000324629">
    <property type="component" value="Unassembled WGS sequence"/>
</dbReference>
<accession>A0A5J4NLB2</accession>
<keyword evidence="2" id="KW-1185">Reference proteome</keyword>
<proteinExistence type="predicted"/>
<sequence length="194" mass="22763">MCKSRYHAAANCLLDVSEHMLLRLCTHNLCDSPEFVDSLKDINVRRGLIGSLVNSLFTPVPLVETNFCAFRQNNRKAWSYYWSDLKELLSRCTLNAQFVFNGQLSYQSRRVVMGSFLGLLLADVFMRKLESQLQSTIQNLHKYRWYLGDMFVIIQPQDEIESTFSFSMHNKLHLISRVLFLRCQIDQTFRWYTG</sequence>
<name>A0A5J4NLB2_9TREM</name>
<evidence type="ECO:0000313" key="1">
    <source>
        <dbReference type="EMBL" id="KAA3676301.1"/>
    </source>
</evidence>